<dbReference type="GO" id="GO:0016747">
    <property type="term" value="F:acyltransferase activity, transferring groups other than amino-acyl groups"/>
    <property type="evidence" value="ECO:0007669"/>
    <property type="project" value="InterPro"/>
</dbReference>
<keyword evidence="1" id="KW-0472">Membrane</keyword>
<feature type="transmembrane region" description="Helical" evidence="1">
    <location>
        <begin position="138"/>
        <end position="156"/>
    </location>
</feature>
<feature type="transmembrane region" description="Helical" evidence="1">
    <location>
        <begin position="225"/>
        <end position="246"/>
    </location>
</feature>
<reference evidence="3 4" key="1">
    <citation type="submission" date="2015-01" db="EMBL/GenBank/DDBJ databases">
        <title>Genome of Sphingomonas taxi strain 30a.</title>
        <authorList>
            <person name="Eevers N."/>
            <person name="Van Hamme J."/>
            <person name="Bottos E."/>
            <person name="Weyens N."/>
            <person name="Vangronsveld J."/>
        </authorList>
    </citation>
    <scope>NUCLEOTIDE SEQUENCE [LARGE SCALE GENOMIC DNA]</scope>
    <source>
        <strain evidence="3 4">30a</strain>
    </source>
</reference>
<name>A0A0D1MD71_9SPHN</name>
<dbReference type="Proteomes" id="UP000033203">
    <property type="component" value="Unassembled WGS sequence"/>
</dbReference>
<evidence type="ECO:0000313" key="4">
    <source>
        <dbReference type="Proteomes" id="UP000033203"/>
    </source>
</evidence>
<keyword evidence="1" id="KW-1133">Transmembrane helix</keyword>
<dbReference type="AlphaFoldDB" id="A0A0D1MD71"/>
<organism evidence="3 4">
    <name type="scientific">Sphingomonas melonis</name>
    <dbReference type="NCBI Taxonomy" id="152682"/>
    <lineage>
        <taxon>Bacteria</taxon>
        <taxon>Pseudomonadati</taxon>
        <taxon>Pseudomonadota</taxon>
        <taxon>Alphaproteobacteria</taxon>
        <taxon>Sphingomonadales</taxon>
        <taxon>Sphingomonadaceae</taxon>
        <taxon>Sphingomonas</taxon>
    </lineage>
</organism>
<feature type="transmembrane region" description="Helical" evidence="1">
    <location>
        <begin position="87"/>
        <end position="107"/>
    </location>
</feature>
<accession>A0A0D1MD71</accession>
<evidence type="ECO:0000256" key="1">
    <source>
        <dbReference type="SAM" id="Phobius"/>
    </source>
</evidence>
<dbReference type="GO" id="GO:0000271">
    <property type="term" value="P:polysaccharide biosynthetic process"/>
    <property type="evidence" value="ECO:0007669"/>
    <property type="project" value="TreeGrafter"/>
</dbReference>
<evidence type="ECO:0000313" key="3">
    <source>
        <dbReference type="EMBL" id="KIU30385.1"/>
    </source>
</evidence>
<feature type="transmembrane region" description="Helical" evidence="1">
    <location>
        <begin position="193"/>
        <end position="213"/>
    </location>
</feature>
<feature type="transmembrane region" description="Helical" evidence="1">
    <location>
        <begin position="323"/>
        <end position="344"/>
    </location>
</feature>
<evidence type="ECO:0000259" key="2">
    <source>
        <dbReference type="Pfam" id="PF01757"/>
    </source>
</evidence>
<dbReference type="PANTHER" id="PTHR23028">
    <property type="entry name" value="ACETYLTRANSFERASE"/>
    <property type="match status" value="1"/>
</dbReference>
<dbReference type="InterPro" id="IPR050879">
    <property type="entry name" value="Acyltransferase_3"/>
</dbReference>
<dbReference type="GO" id="GO:0016020">
    <property type="term" value="C:membrane"/>
    <property type="evidence" value="ECO:0007669"/>
    <property type="project" value="TreeGrafter"/>
</dbReference>
<feature type="transmembrane region" description="Helical" evidence="1">
    <location>
        <begin position="258"/>
        <end position="277"/>
    </location>
</feature>
<proteinExistence type="predicted"/>
<dbReference type="PATRIC" id="fig|1549858.7.peg.2605"/>
<feature type="transmembrane region" description="Helical" evidence="1">
    <location>
        <begin position="54"/>
        <end position="75"/>
    </location>
</feature>
<keyword evidence="1" id="KW-0812">Transmembrane</keyword>
<dbReference type="EMBL" id="JXTP01000002">
    <property type="protein sequence ID" value="KIU30385.1"/>
    <property type="molecule type" value="Genomic_DNA"/>
</dbReference>
<dbReference type="PANTHER" id="PTHR23028:SF53">
    <property type="entry name" value="ACYL_TRANSF_3 DOMAIN-CONTAINING PROTEIN"/>
    <property type="match status" value="1"/>
</dbReference>
<gene>
    <name evidence="3" type="ORF">SR41_00235</name>
</gene>
<comment type="caution">
    <text evidence="3">The sequence shown here is derived from an EMBL/GenBank/DDBJ whole genome shotgun (WGS) entry which is preliminary data.</text>
</comment>
<feature type="domain" description="Acyltransferase 3" evidence="2">
    <location>
        <begin position="12"/>
        <end position="340"/>
    </location>
</feature>
<protein>
    <recommendedName>
        <fullName evidence="2">Acyltransferase 3 domain-containing protein</fullName>
    </recommendedName>
</protein>
<sequence length="374" mass="40765">MSQPARPDRALSAIDLLRFACAAIVVGYHYGFAFPLTPPRPLAGVVAAPVNGLWFGWVGVELFFVISGYVILATAERRDARQFVRARVLRLVPAVWICATTTALLLLTVPGVDIGSVAHGWADAVAFVPIGVQIDGSYWTLAIEIVFYGLVATVLALRRNDRWVWRVVLYLGAISLDYWMMQAAFADNPAFPTRARMLTLMPHGVFFALGAALRRLSTNTWSWRLAVFSLALTWGCCFEIAVRAATVARDYQLAIGPHLPIAVFLAGVVVVALAVRLQPVMAITVPARHAARIGTATYPLYLIHQAAGAVVIAWLTAAGAPYYLASIVVGVLSLGFALWCAAIPEPWLRERLTRVRLLRAPAPDRPRIAFLRGG</sequence>
<feature type="transmembrane region" description="Helical" evidence="1">
    <location>
        <begin position="298"/>
        <end position="317"/>
    </location>
</feature>
<feature type="transmembrane region" description="Helical" evidence="1">
    <location>
        <begin position="163"/>
        <end position="181"/>
    </location>
</feature>
<feature type="transmembrane region" description="Helical" evidence="1">
    <location>
        <begin position="16"/>
        <end position="34"/>
    </location>
</feature>
<dbReference type="InterPro" id="IPR002656">
    <property type="entry name" value="Acyl_transf_3_dom"/>
</dbReference>
<dbReference type="Pfam" id="PF01757">
    <property type="entry name" value="Acyl_transf_3"/>
    <property type="match status" value="1"/>
</dbReference>